<keyword evidence="4" id="KW-0507">mRNA processing</keyword>
<evidence type="ECO:0000256" key="12">
    <source>
        <dbReference type="ARBA" id="ARBA00023027"/>
    </source>
</evidence>
<feature type="compositionally biased region" description="Low complexity" evidence="20">
    <location>
        <begin position="264"/>
        <end position="275"/>
    </location>
</feature>
<evidence type="ECO:0000259" key="21">
    <source>
        <dbReference type="PROSITE" id="PS50103"/>
    </source>
</evidence>
<evidence type="ECO:0000313" key="22">
    <source>
        <dbReference type="EMBL" id="KAK6165333.1"/>
    </source>
</evidence>
<comment type="catalytic activity">
    <reaction evidence="14">
        <text>5,6-dihydrouridine(47) in tRNA + NAD(+) = uridine(47) in tRNA + NADH + H(+)</text>
        <dbReference type="Rhea" id="RHEA:53364"/>
        <dbReference type="Rhea" id="RHEA-COMP:13539"/>
        <dbReference type="Rhea" id="RHEA-COMP:13540"/>
        <dbReference type="ChEBI" id="CHEBI:15378"/>
        <dbReference type="ChEBI" id="CHEBI:57540"/>
        <dbReference type="ChEBI" id="CHEBI:57945"/>
        <dbReference type="ChEBI" id="CHEBI:65315"/>
        <dbReference type="ChEBI" id="CHEBI:74443"/>
        <dbReference type="EC" id="1.3.1.89"/>
    </reaction>
    <physiologicalReaction direction="right-to-left" evidence="14">
        <dbReference type="Rhea" id="RHEA:53366"/>
    </physiologicalReaction>
</comment>
<keyword evidence="10" id="KW-0521">NADP</keyword>
<comment type="catalytic activity">
    <reaction evidence="15">
        <text>a 5,6-dihydrouridine in mRNA + NAD(+) = a uridine in mRNA + NADH + H(+)</text>
        <dbReference type="Rhea" id="RHEA:69851"/>
        <dbReference type="Rhea" id="RHEA-COMP:14658"/>
        <dbReference type="Rhea" id="RHEA-COMP:17789"/>
        <dbReference type="ChEBI" id="CHEBI:15378"/>
        <dbReference type="ChEBI" id="CHEBI:57540"/>
        <dbReference type="ChEBI" id="CHEBI:57945"/>
        <dbReference type="ChEBI" id="CHEBI:65315"/>
        <dbReference type="ChEBI" id="CHEBI:74443"/>
    </reaction>
    <physiologicalReaction direction="right-to-left" evidence="15">
        <dbReference type="Rhea" id="RHEA:69853"/>
    </physiologicalReaction>
</comment>
<keyword evidence="2 19" id="KW-0285">Flavoprotein</keyword>
<dbReference type="Pfam" id="PF01207">
    <property type="entry name" value="Dus"/>
    <property type="match status" value="1"/>
</dbReference>
<evidence type="ECO:0000256" key="11">
    <source>
        <dbReference type="ARBA" id="ARBA00023002"/>
    </source>
</evidence>
<comment type="caution">
    <text evidence="22">The sequence shown here is derived from an EMBL/GenBank/DDBJ whole genome shotgun (WGS) entry which is preliminary data.</text>
</comment>
<feature type="zinc finger region" description="C3H1-type" evidence="18">
    <location>
        <begin position="142"/>
        <end position="167"/>
    </location>
</feature>
<dbReference type="Pfam" id="PF25585">
    <property type="entry name" value="zf-CCCH_DUS3L"/>
    <property type="match status" value="1"/>
</dbReference>
<dbReference type="PANTHER" id="PTHR45846">
    <property type="entry name" value="TRNA-DIHYDROURIDINE(47) SYNTHASE [NAD(P)(+)]-LIKE"/>
    <property type="match status" value="1"/>
</dbReference>
<evidence type="ECO:0000256" key="7">
    <source>
        <dbReference type="ARBA" id="ARBA00022737"/>
    </source>
</evidence>
<evidence type="ECO:0000256" key="18">
    <source>
        <dbReference type="PROSITE-ProRule" id="PRU00723"/>
    </source>
</evidence>
<dbReference type="PROSITE" id="PS50103">
    <property type="entry name" value="ZF_C3H1"/>
    <property type="match status" value="2"/>
</dbReference>
<comment type="catalytic activity">
    <reaction evidence="17">
        <text>5,6-dihydrouridine(47) in tRNA + NADP(+) = uridine(47) in tRNA + NADPH + H(+)</text>
        <dbReference type="Rhea" id="RHEA:53360"/>
        <dbReference type="Rhea" id="RHEA-COMP:13539"/>
        <dbReference type="Rhea" id="RHEA-COMP:13540"/>
        <dbReference type="ChEBI" id="CHEBI:15378"/>
        <dbReference type="ChEBI" id="CHEBI:57783"/>
        <dbReference type="ChEBI" id="CHEBI:58349"/>
        <dbReference type="ChEBI" id="CHEBI:65315"/>
        <dbReference type="ChEBI" id="CHEBI:74443"/>
        <dbReference type="EC" id="1.3.1.89"/>
    </reaction>
    <physiologicalReaction direction="right-to-left" evidence="17">
        <dbReference type="Rhea" id="RHEA:53362"/>
    </physiologicalReaction>
</comment>
<keyword evidence="3 19" id="KW-0288">FMN</keyword>
<dbReference type="CDD" id="cd02801">
    <property type="entry name" value="DUS_like_FMN"/>
    <property type="match status" value="1"/>
</dbReference>
<feature type="region of interest" description="Disordered" evidence="20">
    <location>
        <begin position="224"/>
        <end position="283"/>
    </location>
</feature>
<dbReference type="GO" id="GO:0008270">
    <property type="term" value="F:zinc ion binding"/>
    <property type="evidence" value="ECO:0007669"/>
    <property type="project" value="UniProtKB-KW"/>
</dbReference>
<keyword evidence="5 19" id="KW-0819">tRNA processing</keyword>
<organism evidence="22 23">
    <name type="scientific">Patella caerulea</name>
    <name type="common">Rayed Mediterranean limpet</name>
    <dbReference type="NCBI Taxonomy" id="87958"/>
    <lineage>
        <taxon>Eukaryota</taxon>
        <taxon>Metazoa</taxon>
        <taxon>Spiralia</taxon>
        <taxon>Lophotrochozoa</taxon>
        <taxon>Mollusca</taxon>
        <taxon>Gastropoda</taxon>
        <taxon>Patellogastropoda</taxon>
        <taxon>Patelloidea</taxon>
        <taxon>Patellidae</taxon>
        <taxon>Patella</taxon>
    </lineage>
</organism>
<sequence length="659" mass="75200">MSESEVVEKPESEKVEKPESEEVDKQQVLKPGVAHIKQEFLLKDYKPQIVTEFLPDSLKEKLQANESTADAENNDESSEPPAKKIKLKGRNKRRPFEKKPEDADKLCPSIRMERECTFAGRCRFSHDIKAFCEGKPEDLGKTCYMFETFGKCPYGLTCRYGSQHISKDYENVVNKELWEKKSKDFESMNLLPKDLQKLLWKKKYDFTKANKICSQVLNLLEKKRKDQEKNQKSNKTNTENVSSGENSDRDADGMASVDAQVPLSSESSEAKSNNEIPKSTLDTEGVTMTSGCVTDEDLIKLRPKEVKLIDFSNKLYLAPLTTVGNLPFRRICKEYGADITCGEMALSTNLLQGQQSEWALLKRHPSEDLFGVQICGGFPDSMTRCGQLLQETINVDFIDINCGCPIDMIYKKGEGCALMARSGKFEQVVRSMISVLDIPLTVKMRTGVFSSKSIAHNLTPKLRNWGVSMVTVHGRSREQRYTRLADWDYIQRCCQSGKPMPFFGNGDVLSYEDYNNYREKSGVDGIMIARGALIKPWIFKEIKDQQHWDISANERFDMLKSFTNYGLTHWGSDQQGVDNVRRFLLEWLSFLNRYIPVGVLERLPQKINERPPHYQGRNDLETLLSSGNCGDWVKISEMLLGPVKSDFKFLPKHKANAYQ</sequence>
<feature type="compositionally biased region" description="Basic residues" evidence="20">
    <location>
        <begin position="83"/>
        <end position="96"/>
    </location>
</feature>
<name>A0AAN8IZH2_PATCE</name>
<reference evidence="22 23" key="1">
    <citation type="submission" date="2024-01" db="EMBL/GenBank/DDBJ databases">
        <title>The genome of the rayed Mediterranean limpet Patella caerulea (Linnaeus, 1758).</title>
        <authorList>
            <person name="Anh-Thu Weber A."/>
            <person name="Halstead-Nussloch G."/>
        </authorList>
    </citation>
    <scope>NUCLEOTIDE SEQUENCE [LARGE SCALE GENOMIC DNA]</scope>
    <source>
        <strain evidence="22">AATW-2023a</strain>
        <tissue evidence="22">Whole specimen</tissue>
    </source>
</reference>
<evidence type="ECO:0000256" key="6">
    <source>
        <dbReference type="ARBA" id="ARBA00022723"/>
    </source>
</evidence>
<evidence type="ECO:0000256" key="13">
    <source>
        <dbReference type="ARBA" id="ARBA00045365"/>
    </source>
</evidence>
<dbReference type="PANTHER" id="PTHR45846:SF1">
    <property type="entry name" value="TRNA-DIHYDROURIDINE(47) SYNTHASE [NAD(P)(+)]-LIKE"/>
    <property type="match status" value="1"/>
</dbReference>
<dbReference type="FunFam" id="3.20.20.70:FF:000067">
    <property type="entry name" value="tRNA-dihydrouridine(47) synthase [NAD(P)(+)]"/>
    <property type="match status" value="1"/>
</dbReference>
<keyword evidence="23" id="KW-1185">Reference proteome</keyword>
<keyword evidence="12" id="KW-0520">NAD</keyword>
<feature type="compositionally biased region" description="Polar residues" evidence="20">
    <location>
        <begin position="233"/>
        <end position="245"/>
    </location>
</feature>
<dbReference type="InterPro" id="IPR035587">
    <property type="entry name" value="DUS-like_FMN-bd"/>
</dbReference>
<dbReference type="PROSITE" id="PS01136">
    <property type="entry name" value="UPF0034"/>
    <property type="match status" value="1"/>
</dbReference>
<dbReference type="GO" id="GO:0102265">
    <property type="term" value="F:tRNA-dihydrouridine47 synthase activity"/>
    <property type="evidence" value="ECO:0007669"/>
    <property type="project" value="UniProtKB-EC"/>
</dbReference>
<protein>
    <recommendedName>
        <fullName evidence="19">tRNA-dihydrouridine(47) synthase [NAD(P)(+)]</fullName>
        <ecNumber evidence="19">1.3.1.-</ecNumber>
    </recommendedName>
    <alternativeName>
        <fullName evidence="19">tRNA-dihydrouridine synthase 3</fullName>
    </alternativeName>
</protein>
<dbReference type="InterPro" id="IPR018517">
    <property type="entry name" value="tRNA_hU_synthase_CS"/>
</dbReference>
<dbReference type="EC" id="1.3.1.-" evidence="19"/>
<evidence type="ECO:0000256" key="4">
    <source>
        <dbReference type="ARBA" id="ARBA00022664"/>
    </source>
</evidence>
<accession>A0AAN8IZH2</accession>
<dbReference type="InterPro" id="IPR013785">
    <property type="entry name" value="Aldolase_TIM"/>
</dbReference>
<evidence type="ECO:0000256" key="19">
    <source>
        <dbReference type="RuleBase" id="RU291113"/>
    </source>
</evidence>
<comment type="catalytic activity">
    <reaction evidence="16">
        <text>a 5,6-dihydrouridine in mRNA + NADP(+) = a uridine in mRNA + NADPH + H(+)</text>
        <dbReference type="Rhea" id="RHEA:69855"/>
        <dbReference type="Rhea" id="RHEA-COMP:14658"/>
        <dbReference type="Rhea" id="RHEA-COMP:17789"/>
        <dbReference type="ChEBI" id="CHEBI:15378"/>
        <dbReference type="ChEBI" id="CHEBI:57783"/>
        <dbReference type="ChEBI" id="CHEBI:58349"/>
        <dbReference type="ChEBI" id="CHEBI:65315"/>
        <dbReference type="ChEBI" id="CHEBI:74443"/>
    </reaction>
    <physiologicalReaction direction="right-to-left" evidence="16">
        <dbReference type="Rhea" id="RHEA:69857"/>
    </physiologicalReaction>
</comment>
<dbReference type="GO" id="GO:0050660">
    <property type="term" value="F:flavin adenine dinucleotide binding"/>
    <property type="evidence" value="ECO:0007669"/>
    <property type="project" value="UniProtKB-UniRule"/>
</dbReference>
<feature type="region of interest" description="Disordered" evidence="20">
    <location>
        <begin position="61"/>
        <end position="102"/>
    </location>
</feature>
<dbReference type="Proteomes" id="UP001347796">
    <property type="component" value="Unassembled WGS sequence"/>
</dbReference>
<dbReference type="EMBL" id="JAZGQO010000021">
    <property type="protein sequence ID" value="KAK6165333.1"/>
    <property type="molecule type" value="Genomic_DNA"/>
</dbReference>
<comment type="function">
    <text evidence="13">Catalyzes the synthesis of dihydrouridine, a modified base, in various RNAs, such as tRNAs, mRNAs and some long non-coding RNAs (lncRNAs). Mainly modifies the uridine in position 47 (U47) in the D-loop of most cytoplasmic tRNAs. Also able to mediate the formation of dihydrouridine in some mRNAs, thereby regulating their translation.</text>
</comment>
<dbReference type="GO" id="GO:0006397">
    <property type="term" value="P:mRNA processing"/>
    <property type="evidence" value="ECO:0007669"/>
    <property type="project" value="UniProtKB-KW"/>
</dbReference>
<feature type="zinc finger region" description="C3H1-type" evidence="18">
    <location>
        <begin position="101"/>
        <end position="129"/>
    </location>
</feature>
<dbReference type="AlphaFoldDB" id="A0AAN8IZH2"/>
<dbReference type="Gene3D" id="3.20.20.70">
    <property type="entry name" value="Aldolase class I"/>
    <property type="match status" value="1"/>
</dbReference>
<evidence type="ECO:0000256" key="15">
    <source>
        <dbReference type="ARBA" id="ARBA00048342"/>
    </source>
</evidence>
<keyword evidence="9 18" id="KW-0862">Zinc</keyword>
<evidence type="ECO:0000256" key="20">
    <source>
        <dbReference type="SAM" id="MobiDB-lite"/>
    </source>
</evidence>
<feature type="region of interest" description="Disordered" evidence="20">
    <location>
        <begin position="1"/>
        <end position="26"/>
    </location>
</feature>
<evidence type="ECO:0000256" key="9">
    <source>
        <dbReference type="ARBA" id="ARBA00022833"/>
    </source>
</evidence>
<evidence type="ECO:0000256" key="17">
    <source>
        <dbReference type="ARBA" id="ARBA00049513"/>
    </source>
</evidence>
<evidence type="ECO:0000256" key="10">
    <source>
        <dbReference type="ARBA" id="ARBA00022857"/>
    </source>
</evidence>
<evidence type="ECO:0000256" key="8">
    <source>
        <dbReference type="ARBA" id="ARBA00022771"/>
    </source>
</evidence>
<keyword evidence="11 19" id="KW-0560">Oxidoreductase</keyword>
<feature type="domain" description="C3H1-type" evidence="21">
    <location>
        <begin position="142"/>
        <end position="167"/>
    </location>
</feature>
<comment type="similarity">
    <text evidence="19">Belongs to the dus family. Dus3 subfamily.</text>
</comment>
<evidence type="ECO:0000256" key="1">
    <source>
        <dbReference type="ARBA" id="ARBA00001917"/>
    </source>
</evidence>
<keyword evidence="7" id="KW-0677">Repeat</keyword>
<feature type="domain" description="C3H1-type" evidence="21">
    <location>
        <begin position="101"/>
        <end position="129"/>
    </location>
</feature>
<dbReference type="InterPro" id="IPR000571">
    <property type="entry name" value="Znf_CCCH"/>
</dbReference>
<proteinExistence type="inferred from homology"/>
<evidence type="ECO:0000256" key="3">
    <source>
        <dbReference type="ARBA" id="ARBA00022643"/>
    </source>
</evidence>
<evidence type="ECO:0000256" key="16">
    <source>
        <dbReference type="ARBA" id="ARBA00049447"/>
    </source>
</evidence>
<evidence type="ECO:0000313" key="23">
    <source>
        <dbReference type="Proteomes" id="UP001347796"/>
    </source>
</evidence>
<evidence type="ECO:0000256" key="2">
    <source>
        <dbReference type="ARBA" id="ARBA00022630"/>
    </source>
</evidence>
<dbReference type="GO" id="GO:0003723">
    <property type="term" value="F:RNA binding"/>
    <property type="evidence" value="ECO:0007669"/>
    <property type="project" value="TreeGrafter"/>
</dbReference>
<evidence type="ECO:0000256" key="14">
    <source>
        <dbReference type="ARBA" id="ARBA00048266"/>
    </source>
</evidence>
<evidence type="ECO:0000256" key="5">
    <source>
        <dbReference type="ARBA" id="ARBA00022694"/>
    </source>
</evidence>
<dbReference type="SUPFAM" id="SSF51395">
    <property type="entry name" value="FMN-linked oxidoreductases"/>
    <property type="match status" value="1"/>
</dbReference>
<gene>
    <name evidence="22" type="ORF">SNE40_022280</name>
</gene>
<comment type="cofactor">
    <cofactor evidence="1 19">
        <name>FMN</name>
        <dbReference type="ChEBI" id="CHEBI:58210"/>
    </cofactor>
</comment>
<keyword evidence="8 18" id="KW-0863">Zinc-finger</keyword>
<keyword evidence="6 18" id="KW-0479">Metal-binding</keyword>